<dbReference type="EMBL" id="GGEC01067310">
    <property type="protein sequence ID" value="MBX47794.1"/>
    <property type="molecule type" value="Transcribed_RNA"/>
</dbReference>
<name>A0A2P2NZA5_RHIMU</name>
<sequence>MTSGRLLPIFESKSTNSSNHQIIQVDVQYSLSRERFFFLTFHHLEPMHSRTCSSAFKSLFWLQIYIFGFNHEQREMPFSNGLTLNYWSYQDDMSVCA</sequence>
<organism evidence="1">
    <name type="scientific">Rhizophora mucronata</name>
    <name type="common">Asiatic mangrove</name>
    <dbReference type="NCBI Taxonomy" id="61149"/>
    <lineage>
        <taxon>Eukaryota</taxon>
        <taxon>Viridiplantae</taxon>
        <taxon>Streptophyta</taxon>
        <taxon>Embryophyta</taxon>
        <taxon>Tracheophyta</taxon>
        <taxon>Spermatophyta</taxon>
        <taxon>Magnoliopsida</taxon>
        <taxon>eudicotyledons</taxon>
        <taxon>Gunneridae</taxon>
        <taxon>Pentapetalae</taxon>
        <taxon>rosids</taxon>
        <taxon>fabids</taxon>
        <taxon>Malpighiales</taxon>
        <taxon>Rhizophoraceae</taxon>
        <taxon>Rhizophora</taxon>
    </lineage>
</organism>
<protein>
    <submittedName>
        <fullName evidence="1">Uncharacterized protein</fullName>
    </submittedName>
</protein>
<evidence type="ECO:0000313" key="1">
    <source>
        <dbReference type="EMBL" id="MBX47794.1"/>
    </source>
</evidence>
<dbReference type="AlphaFoldDB" id="A0A2P2NZA5"/>
<proteinExistence type="predicted"/>
<reference evidence="1" key="1">
    <citation type="submission" date="2018-02" db="EMBL/GenBank/DDBJ databases">
        <title>Rhizophora mucronata_Transcriptome.</title>
        <authorList>
            <person name="Meera S.P."/>
            <person name="Sreeshan A."/>
            <person name="Augustine A."/>
        </authorList>
    </citation>
    <scope>NUCLEOTIDE SEQUENCE</scope>
    <source>
        <tissue evidence="1">Leaf</tissue>
    </source>
</reference>
<accession>A0A2P2NZA5</accession>